<dbReference type="SUPFAM" id="SSF53756">
    <property type="entry name" value="UDP-Glycosyltransferase/glycogen phosphorylase"/>
    <property type="match status" value="1"/>
</dbReference>
<dbReference type="PANTHER" id="PTHR45947">
    <property type="entry name" value="SULFOQUINOVOSYL TRANSFERASE SQD2"/>
    <property type="match status" value="1"/>
</dbReference>
<dbReference type="InterPro" id="IPR050194">
    <property type="entry name" value="Glycosyltransferase_grp1"/>
</dbReference>
<dbReference type="CDD" id="cd03794">
    <property type="entry name" value="GT4_WbuB-like"/>
    <property type="match status" value="1"/>
</dbReference>
<evidence type="ECO:0000259" key="2">
    <source>
        <dbReference type="Pfam" id="PF13579"/>
    </source>
</evidence>
<dbReference type="AlphaFoldDB" id="A0A4Z0PF80"/>
<dbReference type="GO" id="GO:0016758">
    <property type="term" value="F:hexosyltransferase activity"/>
    <property type="evidence" value="ECO:0007669"/>
    <property type="project" value="TreeGrafter"/>
</dbReference>
<dbReference type="EMBL" id="SRLD01000057">
    <property type="protein sequence ID" value="TGE13102.1"/>
    <property type="molecule type" value="Genomic_DNA"/>
</dbReference>
<dbReference type="Gene3D" id="3.40.50.2000">
    <property type="entry name" value="Glycogen Phosphorylase B"/>
    <property type="match status" value="2"/>
</dbReference>
<protein>
    <submittedName>
        <fullName evidence="3">Glycosyltransferase WbuB</fullName>
    </submittedName>
</protein>
<dbReference type="InterPro" id="IPR028098">
    <property type="entry name" value="Glyco_trans_4-like_N"/>
</dbReference>
<dbReference type="OrthoDB" id="9811902at2"/>
<gene>
    <name evidence="3" type="ORF">E5J99_19520</name>
</gene>
<sequence length="400" mass="43933">MHIAVFSQYHTNPDCPATSRHYSLLAHLAKSHRVTLITTRTWEAQRLTQQYPWLPEGVEMRAAEVPYQNTMGVSRRLLAFGQYAAYAVREGLRLDRPDVIWGISTPLTAAWAAAQVARQRQIPWVFEVQDLWPSFPIAMGAVPTRWAQKRLFALEKSLYRSASHILPLSPDMSRYIGNQGVAASKITTVLNGTDLDLAAQATPAAVAELRTEHGLVGRRVILYAGTFGRANDIPTLVAAAEQLALVQPDIVWLFMGLGFHEPLVRAAAVRCPAIRLVPPQPRHAVFSWFRLADISVVSFLNLPVLDANSPAKFYDSLAVGTPVVVTNQGWTKALVEQYQCGWYTPAGDAAALQTLLADVLGKPDKLAEAGLNGKAVAAAQFDRQHIAQTIQQVMESSVVV</sequence>
<reference evidence="3 4" key="1">
    <citation type="submission" date="2019-04" db="EMBL/GenBank/DDBJ databases">
        <authorList>
            <person name="Feng G."/>
            <person name="Zhang J."/>
            <person name="Zhu H."/>
        </authorList>
    </citation>
    <scope>NUCLEOTIDE SEQUENCE [LARGE SCALE GENOMIC DNA]</scope>
    <source>
        <strain evidence="3 4">JCM 17223</strain>
    </source>
</reference>
<dbReference type="RefSeq" id="WP_135499493.1">
    <property type="nucleotide sequence ID" value="NZ_SRLD01000057.1"/>
</dbReference>
<dbReference type="Pfam" id="PF13579">
    <property type="entry name" value="Glyco_trans_4_4"/>
    <property type="match status" value="1"/>
</dbReference>
<proteinExistence type="predicted"/>
<feature type="domain" description="Glycosyl transferase family 1" evidence="1">
    <location>
        <begin position="210"/>
        <end position="374"/>
    </location>
</feature>
<organism evidence="3 4">
    <name type="scientific">Hymenobacter elongatus</name>
    <dbReference type="NCBI Taxonomy" id="877208"/>
    <lineage>
        <taxon>Bacteria</taxon>
        <taxon>Pseudomonadati</taxon>
        <taxon>Bacteroidota</taxon>
        <taxon>Cytophagia</taxon>
        <taxon>Cytophagales</taxon>
        <taxon>Hymenobacteraceae</taxon>
        <taxon>Hymenobacter</taxon>
    </lineage>
</organism>
<dbReference type="Pfam" id="PF00534">
    <property type="entry name" value="Glycos_transf_1"/>
    <property type="match status" value="1"/>
</dbReference>
<name>A0A4Z0PF80_9BACT</name>
<keyword evidence="4" id="KW-1185">Reference proteome</keyword>
<keyword evidence="3" id="KW-0808">Transferase</keyword>
<evidence type="ECO:0000313" key="4">
    <source>
        <dbReference type="Proteomes" id="UP000297739"/>
    </source>
</evidence>
<evidence type="ECO:0000313" key="3">
    <source>
        <dbReference type="EMBL" id="TGE13102.1"/>
    </source>
</evidence>
<feature type="domain" description="Glycosyltransferase subfamily 4-like N-terminal" evidence="2">
    <location>
        <begin position="22"/>
        <end position="192"/>
    </location>
</feature>
<dbReference type="PANTHER" id="PTHR45947:SF3">
    <property type="entry name" value="SULFOQUINOVOSYL TRANSFERASE SQD2"/>
    <property type="match status" value="1"/>
</dbReference>
<dbReference type="Proteomes" id="UP000297739">
    <property type="component" value="Unassembled WGS sequence"/>
</dbReference>
<dbReference type="InterPro" id="IPR001296">
    <property type="entry name" value="Glyco_trans_1"/>
</dbReference>
<comment type="caution">
    <text evidence="3">The sequence shown here is derived from an EMBL/GenBank/DDBJ whole genome shotgun (WGS) entry which is preliminary data.</text>
</comment>
<accession>A0A4Z0PF80</accession>
<evidence type="ECO:0000259" key="1">
    <source>
        <dbReference type="Pfam" id="PF00534"/>
    </source>
</evidence>